<feature type="domain" description="Carbohydrate kinase PfkB" evidence="3">
    <location>
        <begin position="19"/>
        <end position="276"/>
    </location>
</feature>
<keyword evidence="2" id="KW-0418">Kinase</keyword>
<dbReference type="PANTHER" id="PTHR10584:SF166">
    <property type="entry name" value="RIBOKINASE"/>
    <property type="match status" value="1"/>
</dbReference>
<dbReference type="Proteomes" id="UP000823847">
    <property type="component" value="Unassembled WGS sequence"/>
</dbReference>
<evidence type="ECO:0000256" key="2">
    <source>
        <dbReference type="ARBA" id="ARBA00022777"/>
    </source>
</evidence>
<organism evidence="4 5">
    <name type="scientific">Candidatus Parabacteroides intestinigallinarum</name>
    <dbReference type="NCBI Taxonomy" id="2838722"/>
    <lineage>
        <taxon>Bacteria</taxon>
        <taxon>Pseudomonadati</taxon>
        <taxon>Bacteroidota</taxon>
        <taxon>Bacteroidia</taxon>
        <taxon>Bacteroidales</taxon>
        <taxon>Tannerellaceae</taxon>
        <taxon>Parabacteroides</taxon>
    </lineage>
</organism>
<dbReference type="AlphaFoldDB" id="A0A9D1XTU7"/>
<accession>A0A9D1XTU7</accession>
<dbReference type="SUPFAM" id="SSF53613">
    <property type="entry name" value="Ribokinase-like"/>
    <property type="match status" value="1"/>
</dbReference>
<protein>
    <submittedName>
        <fullName evidence="4">Ribokinase</fullName>
    </submittedName>
</protein>
<comment type="caution">
    <text evidence="4">The sequence shown here is derived from an EMBL/GenBank/DDBJ whole genome shotgun (WGS) entry which is preliminary data.</text>
</comment>
<dbReference type="InterPro" id="IPR011611">
    <property type="entry name" value="PfkB_dom"/>
</dbReference>
<keyword evidence="1" id="KW-0808">Transferase</keyword>
<name>A0A9D1XTU7_9BACT</name>
<reference evidence="4" key="1">
    <citation type="journal article" date="2021" name="PeerJ">
        <title>Extensive microbial diversity within the chicken gut microbiome revealed by metagenomics and culture.</title>
        <authorList>
            <person name="Gilroy R."/>
            <person name="Ravi A."/>
            <person name="Getino M."/>
            <person name="Pursley I."/>
            <person name="Horton D.L."/>
            <person name="Alikhan N.F."/>
            <person name="Baker D."/>
            <person name="Gharbi K."/>
            <person name="Hall N."/>
            <person name="Watson M."/>
            <person name="Adriaenssens E.M."/>
            <person name="Foster-Nyarko E."/>
            <person name="Jarju S."/>
            <person name="Secka A."/>
            <person name="Antonio M."/>
            <person name="Oren A."/>
            <person name="Chaudhuri R.R."/>
            <person name="La Ragione R."/>
            <person name="Hildebrand F."/>
            <person name="Pallen M.J."/>
        </authorList>
    </citation>
    <scope>NUCLEOTIDE SEQUENCE</scope>
    <source>
        <strain evidence="4">ChiHecec2B26-12326</strain>
    </source>
</reference>
<evidence type="ECO:0000313" key="5">
    <source>
        <dbReference type="Proteomes" id="UP000823847"/>
    </source>
</evidence>
<evidence type="ECO:0000259" key="3">
    <source>
        <dbReference type="Pfam" id="PF00294"/>
    </source>
</evidence>
<dbReference type="Gene3D" id="3.40.1190.20">
    <property type="match status" value="1"/>
</dbReference>
<dbReference type="Pfam" id="PF00294">
    <property type="entry name" value="PfkB"/>
    <property type="match status" value="1"/>
</dbReference>
<dbReference type="InterPro" id="IPR029056">
    <property type="entry name" value="Ribokinase-like"/>
</dbReference>
<dbReference type="PANTHER" id="PTHR10584">
    <property type="entry name" value="SUGAR KINASE"/>
    <property type="match status" value="1"/>
</dbReference>
<evidence type="ECO:0000313" key="4">
    <source>
        <dbReference type="EMBL" id="HIX87428.1"/>
    </source>
</evidence>
<reference evidence="4" key="2">
    <citation type="submission" date="2021-04" db="EMBL/GenBank/DDBJ databases">
        <authorList>
            <person name="Gilroy R."/>
        </authorList>
    </citation>
    <scope>NUCLEOTIDE SEQUENCE</scope>
    <source>
        <strain evidence="4">ChiHecec2B26-12326</strain>
    </source>
</reference>
<evidence type="ECO:0000256" key="1">
    <source>
        <dbReference type="ARBA" id="ARBA00022679"/>
    </source>
</evidence>
<gene>
    <name evidence="4" type="ORF">H9848_12620</name>
</gene>
<sequence length="300" mass="33493">MSTYELCCVGHITLDKVVTPKNTVHMPGGTSFYFSHAIKRFTDIRYTLVTALAESEMKAVDDLRAAGVEVSVMPSEHTVYFENIYGENQDNRTQRVLAKADPFTVDSLRAIDAKIFHLGSLLADDFSLEVVRYLAGKGLVSIDSQGYLREVRDQHVYAVDWPEKKEVLRYVHFLKANEHEMEVLTGTTDPIQAGRIIYDWGVKEVLLTFGSMGSVIFDGTTYHRIPAYIPREVVNATGAGDTYMTGYLYQRAKGADIEEAGRFAAAMTTLKIEGMGPFDGTKDDVLRCMATAKTRMPAFQ</sequence>
<dbReference type="EMBL" id="DXEN01000093">
    <property type="protein sequence ID" value="HIX87428.1"/>
    <property type="molecule type" value="Genomic_DNA"/>
</dbReference>
<dbReference type="GO" id="GO:0016301">
    <property type="term" value="F:kinase activity"/>
    <property type="evidence" value="ECO:0007669"/>
    <property type="project" value="UniProtKB-KW"/>
</dbReference>
<proteinExistence type="predicted"/>